<evidence type="ECO:0000256" key="6">
    <source>
        <dbReference type="SAM" id="Phobius"/>
    </source>
</evidence>
<proteinExistence type="predicted"/>
<dbReference type="OrthoDB" id="9812661at2"/>
<keyword evidence="2 6" id="KW-0812">Transmembrane</keyword>
<feature type="transmembrane region" description="Helical" evidence="6">
    <location>
        <begin position="175"/>
        <end position="196"/>
    </location>
</feature>
<dbReference type="RefSeq" id="WP_052605364.1">
    <property type="nucleotide sequence ID" value="NZ_JXYS01000039.1"/>
</dbReference>
<dbReference type="Pfam" id="PF01098">
    <property type="entry name" value="FTSW_RODA_SPOVE"/>
    <property type="match status" value="1"/>
</dbReference>
<evidence type="ECO:0000256" key="5">
    <source>
        <dbReference type="ARBA" id="ARBA00023136"/>
    </source>
</evidence>
<feature type="transmembrane region" description="Helical" evidence="6">
    <location>
        <begin position="217"/>
        <end position="234"/>
    </location>
</feature>
<gene>
    <name evidence="7" type="primary">ftsW2</name>
    <name evidence="7" type="ORF">AXFE_16680</name>
</gene>
<feature type="transmembrane region" description="Helical" evidence="6">
    <location>
        <begin position="28"/>
        <end position="49"/>
    </location>
</feature>
<dbReference type="PATRIC" id="fig|1280514.3.peg.2183"/>
<evidence type="ECO:0000256" key="4">
    <source>
        <dbReference type="ARBA" id="ARBA00022989"/>
    </source>
</evidence>
<dbReference type="GO" id="GO:0032153">
    <property type="term" value="C:cell division site"/>
    <property type="evidence" value="ECO:0007669"/>
    <property type="project" value="TreeGrafter"/>
</dbReference>
<feature type="transmembrane region" description="Helical" evidence="6">
    <location>
        <begin position="379"/>
        <end position="401"/>
    </location>
</feature>
<accession>A0A0D8HHS8</accession>
<comment type="caution">
    <text evidence="7">The sequence shown here is derived from an EMBL/GenBank/DDBJ whole genome shotgun (WGS) entry which is preliminary data.</text>
</comment>
<feature type="transmembrane region" description="Helical" evidence="6">
    <location>
        <begin position="347"/>
        <end position="367"/>
    </location>
</feature>
<dbReference type="GO" id="GO:0015648">
    <property type="term" value="F:lipid-linked peptidoglycan transporter activity"/>
    <property type="evidence" value="ECO:0007669"/>
    <property type="project" value="TreeGrafter"/>
</dbReference>
<protein>
    <submittedName>
        <fullName evidence="7">Lipid II flippase FtsW</fullName>
    </submittedName>
</protein>
<feature type="transmembrane region" description="Helical" evidence="6">
    <location>
        <begin position="240"/>
        <end position="257"/>
    </location>
</feature>
<dbReference type="PANTHER" id="PTHR30474:SF3">
    <property type="entry name" value="PEPTIDOGLYCAN GLYCOSYLTRANSFERASE RODA"/>
    <property type="match status" value="1"/>
</dbReference>
<feature type="transmembrane region" description="Helical" evidence="6">
    <location>
        <begin position="110"/>
        <end position="130"/>
    </location>
</feature>
<dbReference type="Proteomes" id="UP000032360">
    <property type="component" value="Unassembled WGS sequence"/>
</dbReference>
<evidence type="ECO:0000256" key="3">
    <source>
        <dbReference type="ARBA" id="ARBA00022960"/>
    </source>
</evidence>
<evidence type="ECO:0000313" key="7">
    <source>
        <dbReference type="EMBL" id="KJF17473.1"/>
    </source>
</evidence>
<name>A0A0D8HHS8_9ACTN</name>
<organism evidence="7 8">
    <name type="scientific">Acidithrix ferrooxidans</name>
    <dbReference type="NCBI Taxonomy" id="1280514"/>
    <lineage>
        <taxon>Bacteria</taxon>
        <taxon>Bacillati</taxon>
        <taxon>Actinomycetota</taxon>
        <taxon>Acidimicrobiia</taxon>
        <taxon>Acidimicrobiales</taxon>
        <taxon>Acidimicrobiaceae</taxon>
        <taxon>Acidithrix</taxon>
    </lineage>
</organism>
<sequence length="462" mass="49935">MGSRIAAMGQIPQRANVKRYTRQRKSELGMLLLASGITILAFLLASLGINSALPSNLIIVLVAMVALPLVVHIANLFLAPYADPALMPIVALLNGLGYVMIARLDPQEALLQGVWATLGVIAYISTLIIVNRSEILDRYRFLLALSGLLLLVLPLAPGIGQNINGARLWIRLGPVSFQPVEIAKLNLAIFFASYFIEKRDVLGAMGSRLSLRESLNIRILGPIATAWIASLLVMTLERDVGFSLMLFLVFIITIWMATSRIRYLFGGSILFVLGALGASNLFTQVNVRVTIWIDPWKYAQGIGYQIVQAQYALAAGGISGTGLGRGHPTIIPVVTSDFIFAAIGEEMGLLGTSAIVMAFLLIVGIGIRAALRAKSPFGSLIAAIFTMIIGLQSFFIMGGIVRLLPLTGVTLPFVAYGGSSLISNYILISILMRISDEGNRPDELENELKSRRSLLSRRAKTA</sequence>
<dbReference type="GO" id="GO:0005886">
    <property type="term" value="C:plasma membrane"/>
    <property type="evidence" value="ECO:0007669"/>
    <property type="project" value="TreeGrafter"/>
</dbReference>
<keyword evidence="4 6" id="KW-1133">Transmembrane helix</keyword>
<keyword evidence="3" id="KW-0133">Cell shape</keyword>
<feature type="transmembrane region" description="Helical" evidence="6">
    <location>
        <begin position="55"/>
        <end position="78"/>
    </location>
</feature>
<dbReference type="AlphaFoldDB" id="A0A0D8HHS8"/>
<dbReference type="GO" id="GO:0008360">
    <property type="term" value="P:regulation of cell shape"/>
    <property type="evidence" value="ECO:0007669"/>
    <property type="project" value="UniProtKB-KW"/>
</dbReference>
<feature type="transmembrane region" description="Helical" evidence="6">
    <location>
        <begin position="85"/>
        <end position="104"/>
    </location>
</feature>
<feature type="transmembrane region" description="Helical" evidence="6">
    <location>
        <begin position="264"/>
        <end position="282"/>
    </location>
</feature>
<keyword evidence="8" id="KW-1185">Reference proteome</keyword>
<comment type="subcellular location">
    <subcellularLocation>
        <location evidence="1">Membrane</location>
        <topology evidence="1">Multi-pass membrane protein</topology>
    </subcellularLocation>
</comment>
<dbReference type="InterPro" id="IPR001182">
    <property type="entry name" value="FtsW/RodA"/>
</dbReference>
<evidence type="ECO:0000256" key="2">
    <source>
        <dbReference type="ARBA" id="ARBA00022692"/>
    </source>
</evidence>
<dbReference type="EMBL" id="JXYS01000039">
    <property type="protein sequence ID" value="KJF17473.1"/>
    <property type="molecule type" value="Genomic_DNA"/>
</dbReference>
<keyword evidence="5 6" id="KW-0472">Membrane</keyword>
<feature type="transmembrane region" description="Helical" evidence="6">
    <location>
        <begin position="142"/>
        <end position="163"/>
    </location>
</feature>
<evidence type="ECO:0000313" key="8">
    <source>
        <dbReference type="Proteomes" id="UP000032360"/>
    </source>
</evidence>
<evidence type="ECO:0000256" key="1">
    <source>
        <dbReference type="ARBA" id="ARBA00004141"/>
    </source>
</evidence>
<dbReference type="STRING" id="1280514.AXFE_16680"/>
<dbReference type="GO" id="GO:0051301">
    <property type="term" value="P:cell division"/>
    <property type="evidence" value="ECO:0007669"/>
    <property type="project" value="InterPro"/>
</dbReference>
<reference evidence="7 8" key="1">
    <citation type="submission" date="2015-01" db="EMBL/GenBank/DDBJ databases">
        <title>Draft genome of the acidophilic iron oxidizer Acidithrix ferrooxidans strain Py-F3.</title>
        <authorList>
            <person name="Poehlein A."/>
            <person name="Eisen S."/>
            <person name="Schloemann M."/>
            <person name="Johnson B.D."/>
            <person name="Daniel R."/>
            <person name="Muehling M."/>
        </authorList>
    </citation>
    <scope>NUCLEOTIDE SEQUENCE [LARGE SCALE GENOMIC DNA]</scope>
    <source>
        <strain evidence="7 8">Py-F3</strain>
    </source>
</reference>
<feature type="transmembrane region" description="Helical" evidence="6">
    <location>
        <begin position="413"/>
        <end position="432"/>
    </location>
</feature>
<dbReference type="PANTHER" id="PTHR30474">
    <property type="entry name" value="CELL CYCLE PROTEIN"/>
    <property type="match status" value="1"/>
</dbReference>